<evidence type="ECO:0000256" key="2">
    <source>
        <dbReference type="ARBA" id="ARBA00022490"/>
    </source>
</evidence>
<keyword evidence="8" id="KW-0966">Cell projection</keyword>
<keyword evidence="7" id="KW-0206">Cytoskeleton</keyword>
<evidence type="ECO:0000256" key="3">
    <source>
        <dbReference type="ARBA" id="ARBA00022574"/>
    </source>
</evidence>
<dbReference type="Pfam" id="PF25768">
    <property type="entry name" value="TPR_IFT121"/>
    <property type="match status" value="1"/>
</dbReference>
<reference evidence="11 12" key="1">
    <citation type="journal article" date="2015" name="Genome Biol. Evol.">
        <title>Comparative Genomics of a Bacterivorous Green Alga Reveals Evolutionary Causalities and Consequences of Phago-Mixotrophic Mode of Nutrition.</title>
        <authorList>
            <person name="Burns J.A."/>
            <person name="Paasch A."/>
            <person name="Narechania A."/>
            <person name="Kim E."/>
        </authorList>
    </citation>
    <scope>NUCLEOTIDE SEQUENCE [LARGE SCALE GENOMIC DNA]</scope>
    <source>
        <strain evidence="11 12">PLY_AMNH</strain>
    </source>
</reference>
<comment type="subcellular location">
    <subcellularLocation>
        <location evidence="1">Cytoplasm</location>
        <location evidence="1">Cytoskeleton</location>
        <location evidence="1">Cilium basal body</location>
    </subcellularLocation>
</comment>
<name>A0AAE0GZ75_9CHLO</name>
<evidence type="ECO:0000256" key="8">
    <source>
        <dbReference type="ARBA" id="ARBA00023273"/>
    </source>
</evidence>
<keyword evidence="3" id="KW-0853">WD repeat</keyword>
<evidence type="ECO:0000256" key="5">
    <source>
        <dbReference type="ARBA" id="ARBA00022794"/>
    </source>
</evidence>
<comment type="caution">
    <text evidence="11">The sequence shown here is derived from an EMBL/GenBank/DDBJ whole genome shotgun (WGS) entry which is preliminary data.</text>
</comment>
<keyword evidence="4" id="KW-0677">Repeat</keyword>
<dbReference type="EMBL" id="LGRX02001030">
    <property type="protein sequence ID" value="KAK3287062.1"/>
    <property type="molecule type" value="Genomic_DNA"/>
</dbReference>
<keyword evidence="2" id="KW-0963">Cytoplasm</keyword>
<keyword evidence="5" id="KW-0970">Cilium biogenesis/degradation</keyword>
<evidence type="ECO:0000313" key="11">
    <source>
        <dbReference type="EMBL" id="KAK3287062.1"/>
    </source>
</evidence>
<evidence type="ECO:0000259" key="10">
    <source>
        <dbReference type="Pfam" id="PF25768"/>
    </source>
</evidence>
<keyword evidence="12" id="KW-1185">Reference proteome</keyword>
<evidence type="ECO:0000256" key="4">
    <source>
        <dbReference type="ARBA" id="ARBA00022737"/>
    </source>
</evidence>
<feature type="domain" description="IFT121-like zinc finger" evidence="9">
    <location>
        <begin position="128"/>
        <end position="169"/>
    </location>
</feature>
<evidence type="ECO:0000256" key="6">
    <source>
        <dbReference type="ARBA" id="ARBA00023069"/>
    </source>
</evidence>
<protein>
    <submittedName>
        <fullName evidence="11">Uncharacterized protein</fullName>
    </submittedName>
</protein>
<keyword evidence="6" id="KW-0969">Cilium</keyword>
<evidence type="ECO:0000256" key="7">
    <source>
        <dbReference type="ARBA" id="ARBA00023212"/>
    </source>
</evidence>
<dbReference type="AlphaFoldDB" id="A0AAE0GZ75"/>
<evidence type="ECO:0000256" key="1">
    <source>
        <dbReference type="ARBA" id="ARBA00004120"/>
    </source>
</evidence>
<evidence type="ECO:0000259" key="9">
    <source>
        <dbReference type="Pfam" id="PF23145"/>
    </source>
</evidence>
<dbReference type="InterPro" id="IPR057979">
    <property type="entry name" value="TPR_IFT121"/>
</dbReference>
<gene>
    <name evidence="11" type="ORF">CYMTET_5408</name>
</gene>
<organism evidence="11 12">
    <name type="scientific">Cymbomonas tetramitiformis</name>
    <dbReference type="NCBI Taxonomy" id="36881"/>
    <lineage>
        <taxon>Eukaryota</taxon>
        <taxon>Viridiplantae</taxon>
        <taxon>Chlorophyta</taxon>
        <taxon>Pyramimonadophyceae</taxon>
        <taxon>Pyramimonadales</taxon>
        <taxon>Pyramimonadaceae</taxon>
        <taxon>Cymbomonas</taxon>
    </lineage>
</organism>
<dbReference type="InterPro" id="IPR056170">
    <property type="entry name" value="Znf_IFT121-like"/>
</dbReference>
<evidence type="ECO:0000313" key="12">
    <source>
        <dbReference type="Proteomes" id="UP001190700"/>
    </source>
</evidence>
<sequence>MLLIRRGNLQRQQVQEANIEKLHLLQGRHATTKPRNLFDHEFEDVLDPVDIHSFIALASFYSKYYGKCSKAFIKLESSSAIPSEKQERFAELAISIFTKHPPQDPSSKGGRKGKEAKVGLHGKIAQTVCVASGKEVSGESMMGCKHCKHVMINSELRGDNFCPLCHGSISESLGGMGVDGGPGSLYPLPIYEDTGLE</sequence>
<dbReference type="Proteomes" id="UP001190700">
    <property type="component" value="Unassembled WGS sequence"/>
</dbReference>
<proteinExistence type="predicted"/>
<feature type="domain" description="IFT121-like TPR repeats" evidence="10">
    <location>
        <begin position="40"/>
        <end position="104"/>
    </location>
</feature>
<accession>A0AAE0GZ75</accession>
<dbReference type="GO" id="GO:0030030">
    <property type="term" value="P:cell projection organization"/>
    <property type="evidence" value="ECO:0007669"/>
    <property type="project" value="UniProtKB-KW"/>
</dbReference>
<dbReference type="Pfam" id="PF23145">
    <property type="entry name" value="Zf_2nd_IFT121"/>
    <property type="match status" value="1"/>
</dbReference>